<evidence type="ECO:0000259" key="2">
    <source>
        <dbReference type="Pfam" id="PF00394"/>
    </source>
</evidence>
<dbReference type="InterPro" id="IPR011706">
    <property type="entry name" value="Cu-oxidase_C"/>
</dbReference>
<feature type="domain" description="Plastocyanin-like" evidence="2">
    <location>
        <begin position="18"/>
        <end position="166"/>
    </location>
</feature>
<comment type="similarity">
    <text evidence="1">Belongs to the multicopper oxidase family.</text>
</comment>
<dbReference type="InterPro" id="IPR008972">
    <property type="entry name" value="Cupredoxin"/>
</dbReference>
<reference evidence="5" key="1">
    <citation type="journal article" date="2016" name="Nature">
        <title>The genome of the seagrass Zostera marina reveals angiosperm adaptation to the sea.</title>
        <authorList>
            <person name="Olsen J.L."/>
            <person name="Rouze P."/>
            <person name="Verhelst B."/>
            <person name="Lin Y.-C."/>
            <person name="Bayer T."/>
            <person name="Collen J."/>
            <person name="Dattolo E."/>
            <person name="De Paoli E."/>
            <person name="Dittami S."/>
            <person name="Maumus F."/>
            <person name="Michel G."/>
            <person name="Kersting A."/>
            <person name="Lauritano C."/>
            <person name="Lohaus R."/>
            <person name="Toepel M."/>
            <person name="Tonon T."/>
            <person name="Vanneste K."/>
            <person name="Amirebrahimi M."/>
            <person name="Brakel J."/>
            <person name="Bostroem C."/>
            <person name="Chovatia M."/>
            <person name="Grimwood J."/>
            <person name="Jenkins J.W."/>
            <person name="Jueterbock A."/>
            <person name="Mraz A."/>
            <person name="Stam W.T."/>
            <person name="Tice H."/>
            <person name="Bornberg-Bauer E."/>
            <person name="Green P.J."/>
            <person name="Pearson G.A."/>
            <person name="Procaccini G."/>
            <person name="Duarte C.M."/>
            <person name="Schmutz J."/>
            <person name="Reusch T.B.H."/>
            <person name="Van de Peer Y."/>
        </authorList>
    </citation>
    <scope>NUCLEOTIDE SEQUENCE [LARGE SCALE GENOMIC DNA]</scope>
    <source>
        <strain evidence="5">cv. Finnish</strain>
    </source>
</reference>
<dbReference type="GO" id="GO:0005507">
    <property type="term" value="F:copper ion binding"/>
    <property type="evidence" value="ECO:0007669"/>
    <property type="project" value="InterPro"/>
</dbReference>
<accession>A0A0K9NM93</accession>
<dbReference type="GO" id="GO:0016491">
    <property type="term" value="F:oxidoreductase activity"/>
    <property type="evidence" value="ECO:0000318"/>
    <property type="project" value="GO_Central"/>
</dbReference>
<proteinExistence type="inferred from homology"/>
<protein>
    <submittedName>
        <fullName evidence="4">Laccase 16</fullName>
    </submittedName>
</protein>
<evidence type="ECO:0000259" key="3">
    <source>
        <dbReference type="Pfam" id="PF07731"/>
    </source>
</evidence>
<evidence type="ECO:0000256" key="1">
    <source>
        <dbReference type="ARBA" id="ARBA00010609"/>
    </source>
</evidence>
<keyword evidence="5" id="KW-1185">Reference proteome</keyword>
<dbReference type="OMA" id="AAKDYYM"/>
<dbReference type="Gene3D" id="2.60.40.420">
    <property type="entry name" value="Cupredoxins - blue copper proteins"/>
    <property type="match status" value="2"/>
</dbReference>
<organism evidence="4 5">
    <name type="scientific">Zostera marina</name>
    <name type="common">Eelgrass</name>
    <dbReference type="NCBI Taxonomy" id="29655"/>
    <lineage>
        <taxon>Eukaryota</taxon>
        <taxon>Viridiplantae</taxon>
        <taxon>Streptophyta</taxon>
        <taxon>Embryophyta</taxon>
        <taxon>Tracheophyta</taxon>
        <taxon>Spermatophyta</taxon>
        <taxon>Magnoliopsida</taxon>
        <taxon>Liliopsida</taxon>
        <taxon>Zosteraceae</taxon>
        <taxon>Zostera</taxon>
    </lineage>
</organism>
<dbReference type="PANTHER" id="PTHR11709">
    <property type="entry name" value="MULTI-COPPER OXIDASE"/>
    <property type="match status" value="1"/>
</dbReference>
<feature type="domain" description="Plastocyanin-like" evidence="3">
    <location>
        <begin position="251"/>
        <end position="391"/>
    </location>
</feature>
<gene>
    <name evidence="4" type="ORF">ZOSMA_82G00300</name>
</gene>
<dbReference type="Pfam" id="PF00394">
    <property type="entry name" value="Cu-oxidase"/>
    <property type="match status" value="1"/>
</dbReference>
<name>A0A0K9NM93_ZOSMR</name>
<dbReference type="EMBL" id="LFYR01002027">
    <property type="protein sequence ID" value="KMZ57718.1"/>
    <property type="molecule type" value="Genomic_DNA"/>
</dbReference>
<sequence>MRINSRMYIPVPFPPPEDDYTVLIGDWYRVGFGKLEKRLNKGRSLGRPAGVLINGKPGKHNPKASAGLEETEFVMKPEMTYRFRICNVGVKNTLNFRIQGHTMNLVEIDGSHVVENDYESLDVHVGQCYSVLVKGDKKPGNYYMVASTRFTKYYLYATAILKYTNADKKALPSPTLPPTPKGWLWSRNQWDSFRWNLTASAARPNPQGSYHYGTINITRTIVLRNTVEKVNGKTRTALNGKSFTFPNDSTPLKLSEYYGIADKEFKYNAIPDKPLPKSAKIPVTIEPIVVNVTFRDFVEIILENPEKSLQSYHLNGYSFFPVGMGCGKWSPEKRKGYNNLDAVSRHTIQVYQGSWTAILVTFDNCGMWNMRSDILERSYLGQELYFSVLSDARSLRDEYSLPERVEKNLCGKVVGLPTPPPYT</sequence>
<dbReference type="AlphaFoldDB" id="A0A0K9NM93"/>
<dbReference type="Proteomes" id="UP000036987">
    <property type="component" value="Unassembled WGS sequence"/>
</dbReference>
<evidence type="ECO:0000313" key="5">
    <source>
        <dbReference type="Proteomes" id="UP000036987"/>
    </source>
</evidence>
<dbReference type="PANTHER" id="PTHR11709:SF27">
    <property type="entry name" value="OS01G0816700 PROTEIN"/>
    <property type="match status" value="1"/>
</dbReference>
<dbReference type="STRING" id="29655.A0A0K9NM93"/>
<evidence type="ECO:0000313" key="4">
    <source>
        <dbReference type="EMBL" id="KMZ57718.1"/>
    </source>
</evidence>
<dbReference type="InterPro" id="IPR045087">
    <property type="entry name" value="Cu-oxidase_fam"/>
</dbReference>
<dbReference type="InterPro" id="IPR001117">
    <property type="entry name" value="Cu-oxidase_2nd"/>
</dbReference>
<dbReference type="OrthoDB" id="2121828at2759"/>
<comment type="caution">
    <text evidence="4">The sequence shown here is derived from an EMBL/GenBank/DDBJ whole genome shotgun (WGS) entry which is preliminary data.</text>
</comment>
<dbReference type="SUPFAM" id="SSF49503">
    <property type="entry name" value="Cupredoxins"/>
    <property type="match status" value="2"/>
</dbReference>
<dbReference type="Pfam" id="PF07731">
    <property type="entry name" value="Cu-oxidase_2"/>
    <property type="match status" value="1"/>
</dbReference>